<dbReference type="Proteomes" id="UP000775213">
    <property type="component" value="Unassembled WGS sequence"/>
</dbReference>
<sequence length="66" mass="7562">MEVTQQFKSWTMRLIISDVTDVLHTPSLVVMGKILDASLFIDYSSLDSTEDYGRQRSSRGHDEAQR</sequence>
<dbReference type="EMBL" id="JAGFBR010000015">
    <property type="protein sequence ID" value="KAH0454576.1"/>
    <property type="molecule type" value="Genomic_DNA"/>
</dbReference>
<accession>A0AAV7GDL7</accession>
<reference evidence="1 2" key="1">
    <citation type="journal article" date="2021" name="Hortic Res">
        <title>Chromosome-scale assembly of the Dendrobium chrysotoxum genome enhances the understanding of orchid evolution.</title>
        <authorList>
            <person name="Zhang Y."/>
            <person name="Zhang G.Q."/>
            <person name="Zhang D."/>
            <person name="Liu X.D."/>
            <person name="Xu X.Y."/>
            <person name="Sun W.H."/>
            <person name="Yu X."/>
            <person name="Zhu X."/>
            <person name="Wang Z.W."/>
            <person name="Zhao X."/>
            <person name="Zhong W.Y."/>
            <person name="Chen H."/>
            <person name="Yin W.L."/>
            <person name="Huang T."/>
            <person name="Niu S.C."/>
            <person name="Liu Z.J."/>
        </authorList>
    </citation>
    <scope>NUCLEOTIDE SEQUENCE [LARGE SCALE GENOMIC DNA]</scope>
    <source>
        <strain evidence="1">Lindl</strain>
    </source>
</reference>
<proteinExistence type="predicted"/>
<evidence type="ECO:0000313" key="1">
    <source>
        <dbReference type="EMBL" id="KAH0454576.1"/>
    </source>
</evidence>
<evidence type="ECO:0000313" key="2">
    <source>
        <dbReference type="Proteomes" id="UP000775213"/>
    </source>
</evidence>
<protein>
    <submittedName>
        <fullName evidence="1">Uncharacterized protein</fullName>
    </submittedName>
</protein>
<comment type="caution">
    <text evidence="1">The sequence shown here is derived from an EMBL/GenBank/DDBJ whole genome shotgun (WGS) entry which is preliminary data.</text>
</comment>
<keyword evidence="2" id="KW-1185">Reference proteome</keyword>
<dbReference type="AlphaFoldDB" id="A0AAV7GDL7"/>
<gene>
    <name evidence="1" type="ORF">IEQ34_016500</name>
</gene>
<organism evidence="1 2">
    <name type="scientific">Dendrobium chrysotoxum</name>
    <name type="common">Orchid</name>
    <dbReference type="NCBI Taxonomy" id="161865"/>
    <lineage>
        <taxon>Eukaryota</taxon>
        <taxon>Viridiplantae</taxon>
        <taxon>Streptophyta</taxon>
        <taxon>Embryophyta</taxon>
        <taxon>Tracheophyta</taxon>
        <taxon>Spermatophyta</taxon>
        <taxon>Magnoliopsida</taxon>
        <taxon>Liliopsida</taxon>
        <taxon>Asparagales</taxon>
        <taxon>Orchidaceae</taxon>
        <taxon>Epidendroideae</taxon>
        <taxon>Malaxideae</taxon>
        <taxon>Dendrobiinae</taxon>
        <taxon>Dendrobium</taxon>
    </lineage>
</organism>
<name>A0AAV7GDL7_DENCH</name>